<dbReference type="RefSeq" id="WP_073316095.1">
    <property type="nucleotide sequence ID" value="NZ_FQYP01000004.1"/>
</dbReference>
<proteinExistence type="predicted"/>
<gene>
    <name evidence="1" type="ORF">SAMN04488508_104280</name>
</gene>
<protein>
    <submittedName>
        <fullName evidence="1">Uncharacterized protein</fullName>
    </submittedName>
</protein>
<dbReference type="Proteomes" id="UP000184432">
    <property type="component" value="Unassembled WGS sequence"/>
</dbReference>
<organism evidence="1 2">
    <name type="scientific">Aquimarina spongiae</name>
    <dbReference type="NCBI Taxonomy" id="570521"/>
    <lineage>
        <taxon>Bacteria</taxon>
        <taxon>Pseudomonadati</taxon>
        <taxon>Bacteroidota</taxon>
        <taxon>Flavobacteriia</taxon>
        <taxon>Flavobacteriales</taxon>
        <taxon>Flavobacteriaceae</taxon>
        <taxon>Aquimarina</taxon>
    </lineage>
</organism>
<dbReference type="EMBL" id="FQYP01000004">
    <property type="protein sequence ID" value="SHI96945.1"/>
    <property type="molecule type" value="Genomic_DNA"/>
</dbReference>
<reference evidence="2" key="1">
    <citation type="submission" date="2016-11" db="EMBL/GenBank/DDBJ databases">
        <authorList>
            <person name="Varghese N."/>
            <person name="Submissions S."/>
        </authorList>
    </citation>
    <scope>NUCLEOTIDE SEQUENCE [LARGE SCALE GENOMIC DNA]</scope>
    <source>
        <strain evidence="2">DSM 22623</strain>
    </source>
</reference>
<sequence length="211" mass="23995">MKLLQFKLSCLVICLLGVVDCSDHKKGDAIKSSPTVYKESVQLQNQDTFKLGYTYWWPQSGPFLGYCGEPYSLVFLGTVVALQEERIEQHYVAQKGMIKVDSVLFSKKLQKKTYQNQKLISTDAFYQANIQEGDHILVCCYAYEGNYVHPGGKSILKIEGIHDPKVQSLITYIQSGQDPRSIKGDINLWEEAQLGYDLKQIVTCKEEMDSY</sequence>
<keyword evidence="2" id="KW-1185">Reference proteome</keyword>
<name>A0A1M6FGZ8_9FLAO</name>
<dbReference type="OrthoDB" id="1160164at2"/>
<accession>A0A1M6FGZ8</accession>
<evidence type="ECO:0000313" key="2">
    <source>
        <dbReference type="Proteomes" id="UP000184432"/>
    </source>
</evidence>
<evidence type="ECO:0000313" key="1">
    <source>
        <dbReference type="EMBL" id="SHI96945.1"/>
    </source>
</evidence>
<dbReference type="AlphaFoldDB" id="A0A1M6FGZ8"/>
<dbReference type="STRING" id="570521.SAMN04488508_104280"/>